<dbReference type="InterPro" id="IPR036249">
    <property type="entry name" value="Thioredoxin-like_sf"/>
</dbReference>
<name>A0A3A8NE75_9BACT</name>
<gene>
    <name evidence="2" type="ORF">D7V93_39495</name>
</gene>
<dbReference type="EMBL" id="RAWB01000751">
    <property type="protein sequence ID" value="RKH40511.1"/>
    <property type="molecule type" value="Genomic_DNA"/>
</dbReference>
<sequence length="202" mass="22209">MSKVCKNLVHRRLPMRAWIAGALTVTLAAGSASGAAPAPEPVDATLSTSKGERVRLSRWRGKPVILFYEDKDSTTLNLPLKDELFTRGRERGLLQSAWVVAVANLEKYDFFPAREIALSYVRDEEKKAGVPILVDLDGTLGAAPWKLPTKTSNVMLLDAEGTLVFRHSGRMKPEDRARFFTALGALVGQDLLAEQQPPEARP</sequence>
<keyword evidence="1" id="KW-0732">Signal</keyword>
<feature type="chain" id="PRO_5017336789" description="TlpA family protein disulfide reductase" evidence="1">
    <location>
        <begin position="39"/>
        <end position="202"/>
    </location>
</feature>
<feature type="signal peptide" evidence="1">
    <location>
        <begin position="1"/>
        <end position="38"/>
    </location>
</feature>
<dbReference type="Proteomes" id="UP000272888">
    <property type="component" value="Unassembled WGS sequence"/>
</dbReference>
<proteinExistence type="predicted"/>
<dbReference type="Gene3D" id="3.40.30.10">
    <property type="entry name" value="Glutaredoxin"/>
    <property type="match status" value="1"/>
</dbReference>
<evidence type="ECO:0000256" key="1">
    <source>
        <dbReference type="SAM" id="SignalP"/>
    </source>
</evidence>
<reference evidence="3" key="1">
    <citation type="submission" date="2018-09" db="EMBL/GenBank/DDBJ databases">
        <authorList>
            <person name="Livingstone P.G."/>
            <person name="Whitworth D.E."/>
        </authorList>
    </citation>
    <scope>NUCLEOTIDE SEQUENCE [LARGE SCALE GENOMIC DNA]</scope>
    <source>
        <strain evidence="3">CA051B</strain>
    </source>
</reference>
<comment type="caution">
    <text evidence="2">The sequence shown here is derived from an EMBL/GenBank/DDBJ whole genome shotgun (WGS) entry which is preliminary data.</text>
</comment>
<evidence type="ECO:0000313" key="3">
    <source>
        <dbReference type="Proteomes" id="UP000272888"/>
    </source>
</evidence>
<organism evidence="2 3">
    <name type="scientific">Corallococcus llansteffanensis</name>
    <dbReference type="NCBI Taxonomy" id="2316731"/>
    <lineage>
        <taxon>Bacteria</taxon>
        <taxon>Pseudomonadati</taxon>
        <taxon>Myxococcota</taxon>
        <taxon>Myxococcia</taxon>
        <taxon>Myxococcales</taxon>
        <taxon>Cystobacterineae</taxon>
        <taxon>Myxococcaceae</taxon>
        <taxon>Corallococcus</taxon>
    </lineage>
</organism>
<evidence type="ECO:0008006" key="4">
    <source>
        <dbReference type="Google" id="ProtNLM"/>
    </source>
</evidence>
<protein>
    <recommendedName>
        <fullName evidence="4">TlpA family protein disulfide reductase</fullName>
    </recommendedName>
</protein>
<evidence type="ECO:0000313" key="2">
    <source>
        <dbReference type="EMBL" id="RKH40511.1"/>
    </source>
</evidence>
<dbReference type="SUPFAM" id="SSF52833">
    <property type="entry name" value="Thioredoxin-like"/>
    <property type="match status" value="1"/>
</dbReference>
<dbReference type="AlphaFoldDB" id="A0A3A8NE75"/>
<accession>A0A3A8NE75</accession>
<keyword evidence="3" id="KW-1185">Reference proteome</keyword>